<gene>
    <name evidence="1" type="ORF">NFI88_04960</name>
</gene>
<evidence type="ECO:0000313" key="2">
    <source>
        <dbReference type="Proteomes" id="UP001524547"/>
    </source>
</evidence>
<dbReference type="RefSeq" id="WP_422918940.1">
    <property type="nucleotide sequence ID" value="NZ_JAMZEJ010000003.1"/>
</dbReference>
<evidence type="ECO:0000313" key="1">
    <source>
        <dbReference type="EMBL" id="MCQ8240191.1"/>
    </source>
</evidence>
<name>A0ABT1VV16_9PROT</name>
<comment type="caution">
    <text evidence="1">The sequence shown here is derived from an EMBL/GenBank/DDBJ whole genome shotgun (WGS) entry which is preliminary data.</text>
</comment>
<reference evidence="1 2" key="1">
    <citation type="submission" date="2022-06" db="EMBL/GenBank/DDBJ databases">
        <title>Rhizosaccharibacter gen. nov. sp. nov. KSS12, endophytic bacteria isolated from sugarcane.</title>
        <authorList>
            <person name="Pitiwittayakul N."/>
        </authorList>
    </citation>
    <scope>NUCLEOTIDE SEQUENCE [LARGE SCALE GENOMIC DNA]</scope>
    <source>
        <strain evidence="1 2">KSS12</strain>
    </source>
</reference>
<dbReference type="Proteomes" id="UP001524547">
    <property type="component" value="Unassembled WGS sequence"/>
</dbReference>
<sequence>MPSRMTECDPLRRLLAPELDRPPPPRLKAVLDALRQRHGESVRSILFYGSCRRTGTLDGLLDLYVLHDGHRRFHRRLLPALANRLLPPNVFLLRVPDGEGDLMAKVAVLSERQFLRAMRPASLDASLWARFCQPVSLLYARDPQARERAERAVAGAIRTAAWWGTRFGAPPDDPAAFWEAVFRHTYGAELRPERPGRAAEIVAHAPDWFARILPAALAGQAPAAGPRSWRLRRWTGRMFNAGRLVKAAFTFENGGDYLSWKVERHTGRPLRLTPAQRRHPLLFLPVVLLRLRQATASAPR</sequence>
<dbReference type="EMBL" id="JAMZEJ010000003">
    <property type="protein sequence ID" value="MCQ8240191.1"/>
    <property type="molecule type" value="Genomic_DNA"/>
</dbReference>
<evidence type="ECO:0008006" key="3">
    <source>
        <dbReference type="Google" id="ProtNLM"/>
    </source>
</evidence>
<protein>
    <recommendedName>
        <fullName evidence="3">Nucleotidyltransferase domain-containing protein</fullName>
    </recommendedName>
</protein>
<keyword evidence="2" id="KW-1185">Reference proteome</keyword>
<organism evidence="1 2">
    <name type="scientific">Rhizosaccharibacter radicis</name>
    <dbReference type="NCBI Taxonomy" id="2782605"/>
    <lineage>
        <taxon>Bacteria</taxon>
        <taxon>Pseudomonadati</taxon>
        <taxon>Pseudomonadota</taxon>
        <taxon>Alphaproteobacteria</taxon>
        <taxon>Acetobacterales</taxon>
        <taxon>Acetobacteraceae</taxon>
        <taxon>Rhizosaccharibacter</taxon>
    </lineage>
</organism>
<accession>A0ABT1VV16</accession>
<proteinExistence type="predicted"/>